<evidence type="ECO:0000259" key="1">
    <source>
        <dbReference type="Pfam" id="PF22693"/>
    </source>
</evidence>
<feature type="domain" description="MACPF-like" evidence="1">
    <location>
        <begin position="222"/>
        <end position="445"/>
    </location>
</feature>
<dbReference type="VEuPathDB" id="FungiDB:ASPWEDRAFT_475600"/>
<evidence type="ECO:0000313" key="2">
    <source>
        <dbReference type="EMBL" id="OJJ34743.1"/>
    </source>
</evidence>
<dbReference type="AlphaFoldDB" id="A0A1L9RIN2"/>
<proteinExistence type="predicted"/>
<gene>
    <name evidence="2" type="ORF">ASPWEDRAFT_475600</name>
</gene>
<dbReference type="Proteomes" id="UP000184383">
    <property type="component" value="Unassembled WGS sequence"/>
</dbReference>
<dbReference type="RefSeq" id="XP_040688419.1">
    <property type="nucleotide sequence ID" value="XM_040836980.1"/>
</dbReference>
<protein>
    <recommendedName>
        <fullName evidence="1">MACPF-like domain-containing protein</fullName>
    </recommendedName>
</protein>
<dbReference type="GeneID" id="63752828"/>
<reference evidence="3" key="1">
    <citation type="journal article" date="2017" name="Genome Biol.">
        <title>Comparative genomics reveals high biological diversity and specific adaptations in the industrially and medically important fungal genus Aspergillus.</title>
        <authorList>
            <person name="de Vries R.P."/>
            <person name="Riley R."/>
            <person name="Wiebenga A."/>
            <person name="Aguilar-Osorio G."/>
            <person name="Amillis S."/>
            <person name="Uchima C.A."/>
            <person name="Anderluh G."/>
            <person name="Asadollahi M."/>
            <person name="Askin M."/>
            <person name="Barry K."/>
            <person name="Battaglia E."/>
            <person name="Bayram O."/>
            <person name="Benocci T."/>
            <person name="Braus-Stromeyer S.A."/>
            <person name="Caldana C."/>
            <person name="Canovas D."/>
            <person name="Cerqueira G.C."/>
            <person name="Chen F."/>
            <person name="Chen W."/>
            <person name="Choi C."/>
            <person name="Clum A."/>
            <person name="Dos Santos R.A."/>
            <person name="Damasio A.R."/>
            <person name="Diallinas G."/>
            <person name="Emri T."/>
            <person name="Fekete E."/>
            <person name="Flipphi M."/>
            <person name="Freyberg S."/>
            <person name="Gallo A."/>
            <person name="Gournas C."/>
            <person name="Habgood R."/>
            <person name="Hainaut M."/>
            <person name="Harispe M.L."/>
            <person name="Henrissat B."/>
            <person name="Hilden K.S."/>
            <person name="Hope R."/>
            <person name="Hossain A."/>
            <person name="Karabika E."/>
            <person name="Karaffa L."/>
            <person name="Karanyi Z."/>
            <person name="Krasevec N."/>
            <person name="Kuo A."/>
            <person name="Kusch H."/>
            <person name="LaButti K."/>
            <person name="Lagendijk E.L."/>
            <person name="Lapidus A."/>
            <person name="Levasseur A."/>
            <person name="Lindquist E."/>
            <person name="Lipzen A."/>
            <person name="Logrieco A.F."/>
            <person name="MacCabe A."/>
            <person name="Maekelae M.R."/>
            <person name="Malavazi I."/>
            <person name="Melin P."/>
            <person name="Meyer V."/>
            <person name="Mielnichuk N."/>
            <person name="Miskei M."/>
            <person name="Molnar A.P."/>
            <person name="Mule G."/>
            <person name="Ngan C.Y."/>
            <person name="Orejas M."/>
            <person name="Orosz E."/>
            <person name="Ouedraogo J.P."/>
            <person name="Overkamp K.M."/>
            <person name="Park H.-S."/>
            <person name="Perrone G."/>
            <person name="Piumi F."/>
            <person name="Punt P.J."/>
            <person name="Ram A.F."/>
            <person name="Ramon A."/>
            <person name="Rauscher S."/>
            <person name="Record E."/>
            <person name="Riano-Pachon D.M."/>
            <person name="Robert V."/>
            <person name="Roehrig J."/>
            <person name="Ruller R."/>
            <person name="Salamov A."/>
            <person name="Salih N.S."/>
            <person name="Samson R.A."/>
            <person name="Sandor E."/>
            <person name="Sanguinetti M."/>
            <person name="Schuetze T."/>
            <person name="Sepcic K."/>
            <person name="Shelest E."/>
            <person name="Sherlock G."/>
            <person name="Sophianopoulou V."/>
            <person name="Squina F.M."/>
            <person name="Sun H."/>
            <person name="Susca A."/>
            <person name="Todd R.B."/>
            <person name="Tsang A."/>
            <person name="Unkles S.E."/>
            <person name="van de Wiele N."/>
            <person name="van Rossen-Uffink D."/>
            <person name="Oliveira J.V."/>
            <person name="Vesth T.C."/>
            <person name="Visser J."/>
            <person name="Yu J.-H."/>
            <person name="Zhou M."/>
            <person name="Andersen M.R."/>
            <person name="Archer D.B."/>
            <person name="Baker S.E."/>
            <person name="Benoit I."/>
            <person name="Brakhage A.A."/>
            <person name="Braus G.H."/>
            <person name="Fischer R."/>
            <person name="Frisvad J.C."/>
            <person name="Goldman G.H."/>
            <person name="Houbraken J."/>
            <person name="Oakley B."/>
            <person name="Pocsi I."/>
            <person name="Scazzocchio C."/>
            <person name="Seiboth B."/>
            <person name="vanKuyk P.A."/>
            <person name="Wortman J."/>
            <person name="Dyer P.S."/>
            <person name="Grigoriev I.V."/>
        </authorList>
    </citation>
    <scope>NUCLEOTIDE SEQUENCE [LARGE SCALE GENOMIC DNA]</scope>
    <source>
        <strain evidence="3">DTO 134E9</strain>
    </source>
</reference>
<dbReference type="EMBL" id="KV878212">
    <property type="protein sequence ID" value="OJJ34743.1"/>
    <property type="molecule type" value="Genomic_DNA"/>
</dbReference>
<evidence type="ECO:0000313" key="3">
    <source>
        <dbReference type="Proteomes" id="UP000184383"/>
    </source>
</evidence>
<dbReference type="InterPro" id="IPR054586">
    <property type="entry name" value="MACPF_1_fungal"/>
</dbReference>
<dbReference type="OrthoDB" id="4510309at2759"/>
<name>A0A1L9RIN2_ASPWE</name>
<dbReference type="Pfam" id="PF22693">
    <property type="entry name" value="MACPF_1"/>
    <property type="match status" value="1"/>
</dbReference>
<sequence>MIKKGILGKSYAAQSFCTKEGAEVNGDQTGKSYLDLTDQAGKDTINVYIKNRRLTDDSRTVPDRVKEDLAKGVDTTPSETPELKDAELQKLKSRYNSRDWQASTSMEKVVHPADMSEKHWGIVMRTNSLLCGVHPREEVPKEVTLPNGKTVIVPSVTEPIPSRKAYYPAFAIKPRPIAAYDITFGGESTGDPIDDGDDGNDGNEETQFRIPRFHINDKTNIEIFETQNSQEKASADSGFTETAVSAGIGGIIGPVTGSASAGFRSTEKTATAHTDATDKKHLHVTYNYPRVKLQLDEGQLELSPECEEDIERLRKERTQAALDHFHQKYGKFFAPEIYLGGRLFSSEESDSVAGSTLSEKMTGFKAAANISLSGYGFQANTDVSHEKIEKHQDTEKKTSFTQTISWCADGGDTTLCNNPPQWCSTVASFYNWRVMQKSKLVSLIDHIGKLPGYADIPNLVRSILSIYPDKDHSLFVALDTICVDTKGESSNQA</sequence>
<keyword evidence="3" id="KW-1185">Reference proteome</keyword>
<organism evidence="2 3">
    <name type="scientific">Aspergillus wentii DTO 134E9</name>
    <dbReference type="NCBI Taxonomy" id="1073089"/>
    <lineage>
        <taxon>Eukaryota</taxon>
        <taxon>Fungi</taxon>
        <taxon>Dikarya</taxon>
        <taxon>Ascomycota</taxon>
        <taxon>Pezizomycotina</taxon>
        <taxon>Eurotiomycetes</taxon>
        <taxon>Eurotiomycetidae</taxon>
        <taxon>Eurotiales</taxon>
        <taxon>Aspergillaceae</taxon>
        <taxon>Aspergillus</taxon>
        <taxon>Aspergillus subgen. Cremei</taxon>
    </lineage>
</organism>
<accession>A0A1L9RIN2</accession>